<reference evidence="2 3" key="1">
    <citation type="journal article" date="2019" name="Sci. Rep.">
        <title>Orb-weaving spider Araneus ventricosus genome elucidates the spidroin gene catalogue.</title>
        <authorList>
            <person name="Kono N."/>
            <person name="Nakamura H."/>
            <person name="Ohtoshi R."/>
            <person name="Moran D.A.P."/>
            <person name="Shinohara A."/>
            <person name="Yoshida Y."/>
            <person name="Fujiwara M."/>
            <person name="Mori M."/>
            <person name="Tomita M."/>
            <person name="Arakawa K."/>
        </authorList>
    </citation>
    <scope>NUCLEOTIDE SEQUENCE [LARGE SCALE GENOMIC DNA]</scope>
</reference>
<accession>A0A4Y2DBJ4</accession>
<sequence>MKKQSVSVKTRGSNSASPGTLLMSRVQNSVFRMQISIRNISLDSLELRNRNISNNWNWNCELETSVATEAGTASRKLKLQLYCRNTRTSPSQYEGLSNGYETSSAVNYFIYLCGHTATFKVVSLHHNPAFLPFLQCALDVHCSKHVEHILRFALDIHDGPLLVFQLCSSALETSISLKTTVHDSWQHHRIHMQRLCNRFVEFHTKFHIRCLLMLESRSGSAHGHKSMCFSATDPHNTIYLSMLTYGCPGSLWLCGLLSAGVLQKWYRNFLIPTS</sequence>
<comment type="caution">
    <text evidence="2">The sequence shown here is derived from an EMBL/GenBank/DDBJ whole genome shotgun (WGS) entry which is preliminary data.</text>
</comment>
<evidence type="ECO:0000313" key="3">
    <source>
        <dbReference type="Proteomes" id="UP000499080"/>
    </source>
</evidence>
<dbReference type="EMBL" id="BGPR01000331">
    <property type="protein sequence ID" value="GBM13609.1"/>
    <property type="molecule type" value="Genomic_DNA"/>
</dbReference>
<proteinExistence type="predicted"/>
<evidence type="ECO:0000313" key="2">
    <source>
        <dbReference type="EMBL" id="GBM13609.1"/>
    </source>
</evidence>
<organism evidence="2 3">
    <name type="scientific">Araneus ventricosus</name>
    <name type="common">Orbweaver spider</name>
    <name type="synonym">Epeira ventricosa</name>
    <dbReference type="NCBI Taxonomy" id="182803"/>
    <lineage>
        <taxon>Eukaryota</taxon>
        <taxon>Metazoa</taxon>
        <taxon>Ecdysozoa</taxon>
        <taxon>Arthropoda</taxon>
        <taxon>Chelicerata</taxon>
        <taxon>Arachnida</taxon>
        <taxon>Araneae</taxon>
        <taxon>Araneomorphae</taxon>
        <taxon>Entelegynae</taxon>
        <taxon>Araneoidea</taxon>
        <taxon>Araneidae</taxon>
        <taxon>Araneus</taxon>
    </lineage>
</organism>
<name>A0A4Y2DBJ4_ARAVE</name>
<feature type="compositionally biased region" description="Polar residues" evidence="1">
    <location>
        <begin position="1"/>
        <end position="18"/>
    </location>
</feature>
<keyword evidence="3" id="KW-1185">Reference proteome</keyword>
<dbReference type="AlphaFoldDB" id="A0A4Y2DBJ4"/>
<feature type="region of interest" description="Disordered" evidence="1">
    <location>
        <begin position="1"/>
        <end position="20"/>
    </location>
</feature>
<protein>
    <submittedName>
        <fullName evidence="2">Uncharacterized protein</fullName>
    </submittedName>
</protein>
<gene>
    <name evidence="2" type="ORF">AVEN_229584_1</name>
</gene>
<evidence type="ECO:0000256" key="1">
    <source>
        <dbReference type="SAM" id="MobiDB-lite"/>
    </source>
</evidence>
<dbReference type="Proteomes" id="UP000499080">
    <property type="component" value="Unassembled WGS sequence"/>
</dbReference>